<dbReference type="EMBL" id="JAUEPU010000001">
    <property type="protein sequence ID" value="KAK0506580.1"/>
    <property type="molecule type" value="Genomic_DNA"/>
</dbReference>
<keyword evidence="2" id="KW-1185">Reference proteome</keyword>
<organism evidence="1 2">
    <name type="scientific">Armillaria luteobubalina</name>
    <dbReference type="NCBI Taxonomy" id="153913"/>
    <lineage>
        <taxon>Eukaryota</taxon>
        <taxon>Fungi</taxon>
        <taxon>Dikarya</taxon>
        <taxon>Basidiomycota</taxon>
        <taxon>Agaricomycotina</taxon>
        <taxon>Agaricomycetes</taxon>
        <taxon>Agaricomycetidae</taxon>
        <taxon>Agaricales</taxon>
        <taxon>Marasmiineae</taxon>
        <taxon>Physalacriaceae</taxon>
        <taxon>Armillaria</taxon>
    </lineage>
</organism>
<dbReference type="AlphaFoldDB" id="A0AA39V5J7"/>
<evidence type="ECO:0000313" key="1">
    <source>
        <dbReference type="EMBL" id="KAK0506580.1"/>
    </source>
</evidence>
<dbReference type="Proteomes" id="UP001175228">
    <property type="component" value="Unassembled WGS sequence"/>
</dbReference>
<sequence>MDDKSVALSFGGEDINEMVQRIHIHQVSECGYGQFRGGLFLVAPGREEIESNIHVDVKYLLPTPHQVLRRAEDEEDIGDCRRQVRHMKKAWFGILFISGNGPGLLKQGNMDIASWPDLESADNFVRKVQKAL</sequence>
<comment type="caution">
    <text evidence="1">The sequence shown here is derived from an EMBL/GenBank/DDBJ whole genome shotgun (WGS) entry which is preliminary data.</text>
</comment>
<protein>
    <submittedName>
        <fullName evidence="1">Uncharacterized protein</fullName>
    </submittedName>
</protein>
<reference evidence="1" key="1">
    <citation type="submission" date="2023-06" db="EMBL/GenBank/DDBJ databases">
        <authorList>
            <consortium name="Lawrence Berkeley National Laboratory"/>
            <person name="Ahrendt S."/>
            <person name="Sahu N."/>
            <person name="Indic B."/>
            <person name="Wong-Bajracharya J."/>
            <person name="Merenyi Z."/>
            <person name="Ke H.-M."/>
            <person name="Monk M."/>
            <person name="Kocsube S."/>
            <person name="Drula E."/>
            <person name="Lipzen A."/>
            <person name="Balint B."/>
            <person name="Henrissat B."/>
            <person name="Andreopoulos B."/>
            <person name="Martin F.M."/>
            <person name="Harder C.B."/>
            <person name="Rigling D."/>
            <person name="Ford K.L."/>
            <person name="Foster G.D."/>
            <person name="Pangilinan J."/>
            <person name="Papanicolaou A."/>
            <person name="Barry K."/>
            <person name="LaButti K."/>
            <person name="Viragh M."/>
            <person name="Koriabine M."/>
            <person name="Yan M."/>
            <person name="Riley R."/>
            <person name="Champramary S."/>
            <person name="Plett K.L."/>
            <person name="Tsai I.J."/>
            <person name="Slot J."/>
            <person name="Sipos G."/>
            <person name="Plett J."/>
            <person name="Nagy L.G."/>
            <person name="Grigoriev I.V."/>
        </authorList>
    </citation>
    <scope>NUCLEOTIDE SEQUENCE</scope>
    <source>
        <strain evidence="1">HWK02</strain>
    </source>
</reference>
<name>A0AA39V5J7_9AGAR</name>
<accession>A0AA39V5J7</accession>
<gene>
    <name evidence="1" type="ORF">EDD18DRAFT_1097843</name>
</gene>
<proteinExistence type="predicted"/>
<evidence type="ECO:0000313" key="2">
    <source>
        <dbReference type="Proteomes" id="UP001175228"/>
    </source>
</evidence>